<evidence type="ECO:0000313" key="2">
    <source>
        <dbReference type="EMBL" id="STX09230.1"/>
    </source>
</evidence>
<dbReference type="EMBL" id="SNZG01000030">
    <property type="protein sequence ID" value="TDR35508.1"/>
    <property type="molecule type" value="Genomic_DNA"/>
</dbReference>
<feature type="transmembrane region" description="Helical" evidence="1">
    <location>
        <begin position="32"/>
        <end position="51"/>
    </location>
</feature>
<gene>
    <name evidence="3" type="ORF">DFR61_1303</name>
    <name evidence="2" type="ORF">NCTC10597_00900</name>
</gene>
<name>A0A8B4Q945_9BACL</name>
<comment type="caution">
    <text evidence="2">The sequence shown here is derived from an EMBL/GenBank/DDBJ whole genome shotgun (WGS) entry which is preliminary data.</text>
</comment>
<dbReference type="EMBL" id="UGNP01000001">
    <property type="protein sequence ID" value="STX09230.1"/>
    <property type="molecule type" value="Genomic_DNA"/>
</dbReference>
<evidence type="ECO:0000313" key="5">
    <source>
        <dbReference type="Proteomes" id="UP000294641"/>
    </source>
</evidence>
<evidence type="ECO:0000313" key="4">
    <source>
        <dbReference type="Proteomes" id="UP000254330"/>
    </source>
</evidence>
<accession>A0A8B4Q945</accession>
<keyword evidence="1" id="KW-0472">Membrane</keyword>
<reference evidence="2 4" key="1">
    <citation type="submission" date="2018-06" db="EMBL/GenBank/DDBJ databases">
        <authorList>
            <consortium name="Pathogen Informatics"/>
            <person name="Doyle S."/>
        </authorList>
    </citation>
    <scope>NUCLEOTIDE SEQUENCE [LARGE SCALE GENOMIC DNA]</scope>
    <source>
        <strain evidence="2 4">NCTC10597</strain>
    </source>
</reference>
<dbReference type="RefSeq" id="WP_109348716.1">
    <property type="nucleotide sequence ID" value="NZ_BJUE01000007.1"/>
</dbReference>
<keyword evidence="5" id="KW-1185">Reference proteome</keyword>
<proteinExistence type="predicted"/>
<dbReference type="OrthoDB" id="2665815at2"/>
<dbReference type="Proteomes" id="UP000254330">
    <property type="component" value="Unassembled WGS sequence"/>
</dbReference>
<keyword evidence="1" id="KW-1133">Transmembrane helix</keyword>
<dbReference type="InterPro" id="IPR009708">
    <property type="entry name" value="Phage_A118_holin/antiholin"/>
</dbReference>
<evidence type="ECO:0000313" key="3">
    <source>
        <dbReference type="EMBL" id="TDR35508.1"/>
    </source>
</evidence>
<organism evidence="2 4">
    <name type="scientific">Kurthia zopfii</name>
    <dbReference type="NCBI Taxonomy" id="1650"/>
    <lineage>
        <taxon>Bacteria</taxon>
        <taxon>Bacillati</taxon>
        <taxon>Bacillota</taxon>
        <taxon>Bacilli</taxon>
        <taxon>Bacillales</taxon>
        <taxon>Caryophanaceae</taxon>
        <taxon>Kurthia</taxon>
    </lineage>
</organism>
<dbReference type="AlphaFoldDB" id="A0A8B4Q945"/>
<sequence length="88" mass="9662">MLNVLLLATILLPIVTSIVELAKRTVNIKKNLIPMIAVVLSILIATVAYPFTDLNLVMRLWAGLFAGLASTGLFEITKYREGFTKGDK</sequence>
<reference evidence="3 5" key="2">
    <citation type="submission" date="2019-03" db="EMBL/GenBank/DDBJ databases">
        <title>Genomic Encyclopedia of Type Strains, Phase IV (KMG-IV): sequencing the most valuable type-strain genomes for metagenomic binning, comparative biology and taxonomic classification.</title>
        <authorList>
            <person name="Goeker M."/>
        </authorList>
    </citation>
    <scope>NUCLEOTIDE SEQUENCE [LARGE SCALE GENOMIC DNA]</scope>
    <source>
        <strain evidence="3 5">DSM 20580</strain>
    </source>
</reference>
<dbReference type="Proteomes" id="UP000294641">
    <property type="component" value="Unassembled WGS sequence"/>
</dbReference>
<dbReference type="Pfam" id="PF06946">
    <property type="entry name" value="Phage_holin_5_1"/>
    <property type="match status" value="1"/>
</dbReference>
<keyword evidence="1" id="KW-0812">Transmembrane</keyword>
<protein>
    <submittedName>
        <fullName evidence="3">A118-like holin Hol118</fullName>
    </submittedName>
</protein>
<evidence type="ECO:0000256" key="1">
    <source>
        <dbReference type="SAM" id="Phobius"/>
    </source>
</evidence>